<sequence length="285" mass="33898">MDNLISDPMQSQCPLLMFQDTSPRLKGPLYYKKLHKKSNEFLITNETPKKCIEKTWRIQMRPLLIPDLMGKSQIQITRQKCIHGQKNHRSQSCDEKIHGLYGSKWRRLISQGLFYVKQLRHKQIIYRFKIYVRAIQLVLTFFKFKKLRSQHLKNSKRISKPRVSIAKPRKQSGQSTLISLPQFYQNDALQMLHQLHNECRSEIHSPLSQLYRQKQKTLSQINFDNFLKRPIQQFIKNKNLSSISEHKSAQPSKRTCKTEYSLKRFASMQSLHRKLQMSQAYQTQH</sequence>
<organism evidence="1 2">
    <name type="scientific">Paramecium sonneborni</name>
    <dbReference type="NCBI Taxonomy" id="65129"/>
    <lineage>
        <taxon>Eukaryota</taxon>
        <taxon>Sar</taxon>
        <taxon>Alveolata</taxon>
        <taxon>Ciliophora</taxon>
        <taxon>Intramacronucleata</taxon>
        <taxon>Oligohymenophorea</taxon>
        <taxon>Peniculida</taxon>
        <taxon>Parameciidae</taxon>
        <taxon>Paramecium</taxon>
    </lineage>
</organism>
<evidence type="ECO:0000313" key="1">
    <source>
        <dbReference type="EMBL" id="CAD8114450.1"/>
    </source>
</evidence>
<protein>
    <submittedName>
        <fullName evidence="1">Uncharacterized protein</fullName>
    </submittedName>
</protein>
<reference evidence="1" key="1">
    <citation type="submission" date="2021-01" db="EMBL/GenBank/DDBJ databases">
        <authorList>
            <consortium name="Genoscope - CEA"/>
            <person name="William W."/>
        </authorList>
    </citation>
    <scope>NUCLEOTIDE SEQUENCE</scope>
</reference>
<name>A0A8S1QIR2_9CILI</name>
<dbReference type="AlphaFoldDB" id="A0A8S1QIR2"/>
<proteinExistence type="predicted"/>
<dbReference type="EMBL" id="CAJJDN010000106">
    <property type="protein sequence ID" value="CAD8114450.1"/>
    <property type="molecule type" value="Genomic_DNA"/>
</dbReference>
<accession>A0A8S1QIR2</accession>
<keyword evidence="2" id="KW-1185">Reference proteome</keyword>
<gene>
    <name evidence="1" type="ORF">PSON_ATCC_30995.1.T1060016</name>
</gene>
<dbReference type="Proteomes" id="UP000692954">
    <property type="component" value="Unassembled WGS sequence"/>
</dbReference>
<evidence type="ECO:0000313" key="2">
    <source>
        <dbReference type="Proteomes" id="UP000692954"/>
    </source>
</evidence>
<comment type="caution">
    <text evidence="1">The sequence shown here is derived from an EMBL/GenBank/DDBJ whole genome shotgun (WGS) entry which is preliminary data.</text>
</comment>
<dbReference type="OrthoDB" id="297081at2759"/>